<proteinExistence type="predicted"/>
<evidence type="ECO:0000313" key="2">
    <source>
        <dbReference type="EMBL" id="MCL1630358.1"/>
    </source>
</evidence>
<dbReference type="PANTHER" id="PTHR38030:SF2">
    <property type="entry name" value="PROTOPORPHYRINOGEN IX DEHYDROGENASE [QUINONE]"/>
    <property type="match status" value="1"/>
</dbReference>
<dbReference type="Proteomes" id="UP001203004">
    <property type="component" value="Unassembled WGS sequence"/>
</dbReference>
<name>A0ABT0M6S6_9BACL</name>
<dbReference type="PANTHER" id="PTHR38030">
    <property type="entry name" value="PROTOPORPHYRINOGEN IX DEHYDROGENASE [MENAQUINONE]"/>
    <property type="match status" value="1"/>
</dbReference>
<feature type="domain" description="Flavodoxin-like" evidence="1">
    <location>
        <begin position="3"/>
        <end position="161"/>
    </location>
</feature>
<dbReference type="SUPFAM" id="SSF52218">
    <property type="entry name" value="Flavoproteins"/>
    <property type="match status" value="1"/>
</dbReference>
<dbReference type="PROSITE" id="PS00201">
    <property type="entry name" value="FLAVODOXIN"/>
    <property type="match status" value="1"/>
</dbReference>
<dbReference type="InterPro" id="IPR008254">
    <property type="entry name" value="Flavodoxin/NO_synth"/>
</dbReference>
<dbReference type="InterPro" id="IPR026816">
    <property type="entry name" value="Flavodoxin_dom"/>
</dbReference>
<protein>
    <submittedName>
        <fullName evidence="2">Flavodoxin domain-containing protein</fullName>
    </submittedName>
</protein>
<dbReference type="PROSITE" id="PS50902">
    <property type="entry name" value="FLAVODOXIN_LIKE"/>
    <property type="match status" value="1"/>
</dbReference>
<dbReference type="InterPro" id="IPR052200">
    <property type="entry name" value="Protoporphyrinogen_IX_DH"/>
</dbReference>
<dbReference type="InterPro" id="IPR001226">
    <property type="entry name" value="Flavodoxin_CS"/>
</dbReference>
<dbReference type="RefSeq" id="WP_249094364.1">
    <property type="nucleotide sequence ID" value="NZ_JAMAST010000001.1"/>
</dbReference>
<evidence type="ECO:0000313" key="3">
    <source>
        <dbReference type="Proteomes" id="UP001203004"/>
    </source>
</evidence>
<dbReference type="Pfam" id="PF12724">
    <property type="entry name" value="Flavodoxin_5"/>
    <property type="match status" value="1"/>
</dbReference>
<keyword evidence="3" id="KW-1185">Reference proteome</keyword>
<reference evidence="2 3" key="1">
    <citation type="submission" date="2022-05" db="EMBL/GenBank/DDBJ databases">
        <title>Sporolactobacillus sp nov CPB3-1, isolated from tree bark (Mangifera indica L.).</title>
        <authorList>
            <person name="Phuengjayaem S."/>
            <person name="Tanasupawat S."/>
        </authorList>
    </citation>
    <scope>NUCLEOTIDE SEQUENCE [LARGE SCALE GENOMIC DNA]</scope>
    <source>
        <strain evidence="2 3">CPB3-1</strain>
    </source>
</reference>
<evidence type="ECO:0000259" key="1">
    <source>
        <dbReference type="PROSITE" id="PS50902"/>
    </source>
</evidence>
<dbReference type="Gene3D" id="3.40.50.360">
    <property type="match status" value="1"/>
</dbReference>
<comment type="caution">
    <text evidence="2">The sequence shown here is derived from an EMBL/GenBank/DDBJ whole genome shotgun (WGS) entry which is preliminary data.</text>
</comment>
<dbReference type="EMBL" id="JAMAST010000001">
    <property type="protein sequence ID" value="MCL1630358.1"/>
    <property type="molecule type" value="Genomic_DNA"/>
</dbReference>
<gene>
    <name evidence="2" type="ORF">M3N64_00105</name>
</gene>
<organism evidence="2 3">
    <name type="scientific">Sporolactobacillus mangiferae</name>
    <dbReference type="NCBI Taxonomy" id="2940498"/>
    <lineage>
        <taxon>Bacteria</taxon>
        <taxon>Bacillati</taxon>
        <taxon>Bacillota</taxon>
        <taxon>Bacilli</taxon>
        <taxon>Bacillales</taxon>
        <taxon>Sporolactobacillaceae</taxon>
        <taxon>Sporolactobacillus</taxon>
    </lineage>
</organism>
<dbReference type="InterPro" id="IPR029039">
    <property type="entry name" value="Flavoprotein-like_sf"/>
</dbReference>
<sequence length="161" mass="18322">MKTLILYATKYGSTERMAHRLAEHFNGETELVNIQTSAIPRLDSFETVVLGGPIYMGKIQKPLTNFVTAHLAALESKRLGLFICAAHPDEKERFNELEKAFPAALSQKAVVKDVLGYAIQFEKMHFFDKLIMKKIKGDSHSTQEFYDQRIRAFAETLQRQG</sequence>
<accession>A0ABT0M6S6</accession>